<organism evidence="1 2">
    <name type="scientific">Celerinatantimonas yamalensis</name>
    <dbReference type="NCBI Taxonomy" id="559956"/>
    <lineage>
        <taxon>Bacteria</taxon>
        <taxon>Pseudomonadati</taxon>
        <taxon>Pseudomonadota</taxon>
        <taxon>Gammaproteobacteria</taxon>
        <taxon>Celerinatantimonadaceae</taxon>
        <taxon>Celerinatantimonas</taxon>
    </lineage>
</organism>
<keyword evidence="2" id="KW-1185">Reference proteome</keyword>
<accession>A0ABW9G5H0</accession>
<reference evidence="1 2" key="1">
    <citation type="journal article" date="2013" name="Int. J. Syst. Evol. Microbiol.">
        <title>Celerinatantimonas yamalensis sp. nov., a cold-adapted diazotrophic bacterium from a cold permafrost brine.</title>
        <authorList>
            <person name="Shcherbakova V."/>
            <person name="Chuvilskaya N."/>
            <person name="Rivkina E."/>
            <person name="Demidov N."/>
            <person name="Uchaeva V."/>
            <person name="Suetin S."/>
            <person name="Suzina N."/>
            <person name="Gilichinsky D."/>
        </authorList>
    </citation>
    <scope>NUCLEOTIDE SEQUENCE [LARGE SCALE GENOMIC DNA]</scope>
    <source>
        <strain evidence="1 2">C7</strain>
    </source>
</reference>
<dbReference type="EMBL" id="JBEQCT010000002">
    <property type="protein sequence ID" value="MFM2484480.1"/>
    <property type="molecule type" value="Genomic_DNA"/>
</dbReference>
<name>A0ABW9G5H0_9GAMM</name>
<comment type="caution">
    <text evidence="1">The sequence shown here is derived from an EMBL/GenBank/DDBJ whole genome shotgun (WGS) entry which is preliminary data.</text>
</comment>
<evidence type="ECO:0000313" key="2">
    <source>
        <dbReference type="Proteomes" id="UP001629953"/>
    </source>
</evidence>
<dbReference type="Proteomes" id="UP001629953">
    <property type="component" value="Unassembled WGS sequence"/>
</dbReference>
<gene>
    <name evidence="1" type="ORF">ABUE30_05270</name>
</gene>
<evidence type="ECO:0000313" key="1">
    <source>
        <dbReference type="EMBL" id="MFM2484480.1"/>
    </source>
</evidence>
<proteinExistence type="predicted"/>
<protein>
    <submittedName>
        <fullName evidence="1">Uncharacterized protein</fullName>
    </submittedName>
</protein>
<sequence length="78" mass="9034">MMSLNDFAKRRHIKLKDVVAMSGFGRSTLFNWWNEPKTRTRAIVIVLGCAEAMKYTLVLQNEHVRQLIESLDVNLEAK</sequence>